<organism evidence="1 2">
    <name type="scientific">Gigaspora margarita</name>
    <dbReference type="NCBI Taxonomy" id="4874"/>
    <lineage>
        <taxon>Eukaryota</taxon>
        <taxon>Fungi</taxon>
        <taxon>Fungi incertae sedis</taxon>
        <taxon>Mucoromycota</taxon>
        <taxon>Glomeromycotina</taxon>
        <taxon>Glomeromycetes</taxon>
        <taxon>Diversisporales</taxon>
        <taxon>Gigasporaceae</taxon>
        <taxon>Gigaspora</taxon>
    </lineage>
</organism>
<gene>
    <name evidence="1" type="ORF">GMARGA_LOCUS39125</name>
</gene>
<evidence type="ECO:0000313" key="1">
    <source>
        <dbReference type="EMBL" id="CAG8848318.1"/>
    </source>
</evidence>
<dbReference type="PANTHER" id="PTHR35385">
    <property type="entry name" value="PROTEIN B, PUTATIVE-RELATED-RELATED"/>
    <property type="match status" value="1"/>
</dbReference>
<proteinExistence type="predicted"/>
<sequence length="173" mass="19708">LNYKNDEEILADRAIAPRKNDVFYFYKKYRNQKIQTYIAPEKDDSRRPFILVILTNLILRCHALQEAGELNYMNTIARLDILNTPLTILSTSIPAGDLPLGVILTSDKSANTFSKVLDVLKHLIPSIVFGKDSSAVGPQMIMTDNYRAERIVLHNTWNNAILLLCVFHFLQAM</sequence>
<accession>A0ABN7X8A4</accession>
<feature type="non-terminal residue" evidence="1">
    <location>
        <position position="1"/>
    </location>
</feature>
<evidence type="ECO:0000313" key="2">
    <source>
        <dbReference type="Proteomes" id="UP000789901"/>
    </source>
</evidence>
<dbReference type="Proteomes" id="UP000789901">
    <property type="component" value="Unassembled WGS sequence"/>
</dbReference>
<protein>
    <submittedName>
        <fullName evidence="1">13381_t:CDS:1</fullName>
    </submittedName>
</protein>
<reference evidence="1 2" key="1">
    <citation type="submission" date="2021-06" db="EMBL/GenBank/DDBJ databases">
        <authorList>
            <person name="Kallberg Y."/>
            <person name="Tangrot J."/>
            <person name="Rosling A."/>
        </authorList>
    </citation>
    <scope>NUCLEOTIDE SEQUENCE [LARGE SCALE GENOMIC DNA]</scope>
    <source>
        <strain evidence="1 2">120-4 pot B 10/14</strain>
    </source>
</reference>
<dbReference type="PANTHER" id="PTHR35385:SF2">
    <property type="entry name" value="PROTEIN B, PUTATIVE-RELATED"/>
    <property type="match status" value="1"/>
</dbReference>
<comment type="caution">
    <text evidence="1">The sequence shown here is derived from an EMBL/GenBank/DDBJ whole genome shotgun (WGS) entry which is preliminary data.</text>
</comment>
<dbReference type="EMBL" id="CAJVQB010091489">
    <property type="protein sequence ID" value="CAG8848318.1"/>
    <property type="molecule type" value="Genomic_DNA"/>
</dbReference>
<name>A0ABN7X8A4_GIGMA</name>
<keyword evidence="2" id="KW-1185">Reference proteome</keyword>